<dbReference type="Proteomes" id="UP000053555">
    <property type="component" value="Unassembled WGS sequence"/>
</dbReference>
<evidence type="ECO:0000313" key="1">
    <source>
        <dbReference type="EMBL" id="KHN47678.1"/>
    </source>
</evidence>
<dbReference type="AlphaFoldDB" id="A0A0B2SS18"/>
<proteinExistence type="predicted"/>
<protein>
    <submittedName>
        <fullName evidence="1">Uncharacterized protein</fullName>
    </submittedName>
</protein>
<dbReference type="EMBL" id="KN640403">
    <property type="protein sequence ID" value="KHN47678.1"/>
    <property type="molecule type" value="Genomic_DNA"/>
</dbReference>
<organism evidence="1">
    <name type="scientific">Glycine soja</name>
    <name type="common">Wild soybean</name>
    <dbReference type="NCBI Taxonomy" id="3848"/>
    <lineage>
        <taxon>Eukaryota</taxon>
        <taxon>Viridiplantae</taxon>
        <taxon>Streptophyta</taxon>
        <taxon>Embryophyta</taxon>
        <taxon>Tracheophyta</taxon>
        <taxon>Spermatophyta</taxon>
        <taxon>Magnoliopsida</taxon>
        <taxon>eudicotyledons</taxon>
        <taxon>Gunneridae</taxon>
        <taxon>Pentapetalae</taxon>
        <taxon>rosids</taxon>
        <taxon>fabids</taxon>
        <taxon>Fabales</taxon>
        <taxon>Fabaceae</taxon>
        <taxon>Papilionoideae</taxon>
        <taxon>50 kb inversion clade</taxon>
        <taxon>NPAAA clade</taxon>
        <taxon>indigoferoid/millettioid clade</taxon>
        <taxon>Phaseoleae</taxon>
        <taxon>Glycine</taxon>
        <taxon>Glycine subgen. Soja</taxon>
    </lineage>
</organism>
<name>A0A0B2SS18_GLYSO</name>
<sequence>MLRRVDEYLQEYLTQKSRMKESFPDMWSARSANNGNIGTDERVFDPPRSLASSRAVVGKILCQRSLQMCDQQRAWQVIFTENTNVVCVLSF</sequence>
<reference evidence="1" key="1">
    <citation type="submission" date="2014-07" db="EMBL/GenBank/DDBJ databases">
        <title>Identification of a novel salt tolerance gene in wild soybean by whole-genome sequencing.</title>
        <authorList>
            <person name="Lam H.-M."/>
            <person name="Qi X."/>
            <person name="Li M.-W."/>
            <person name="Liu X."/>
            <person name="Xie M."/>
            <person name="Ni M."/>
            <person name="Xu X."/>
        </authorList>
    </citation>
    <scope>NUCLEOTIDE SEQUENCE [LARGE SCALE GENOMIC DNA]</scope>
    <source>
        <tissue evidence="1">Root</tissue>
    </source>
</reference>
<accession>A0A0B2SS18</accession>
<gene>
    <name evidence="1" type="ORF">glysoja_037779</name>
</gene>